<reference evidence="1" key="1">
    <citation type="submission" date="2020-05" db="EMBL/GenBank/DDBJ databases">
        <authorList>
            <person name="Chiriac C."/>
            <person name="Salcher M."/>
            <person name="Ghai R."/>
            <person name="Kavagutti S V."/>
        </authorList>
    </citation>
    <scope>NUCLEOTIDE SEQUENCE</scope>
</reference>
<name>A0A6J7EZ61_9ZZZZ</name>
<accession>A0A6J7EZ61</accession>
<organism evidence="1">
    <name type="scientific">freshwater metagenome</name>
    <dbReference type="NCBI Taxonomy" id="449393"/>
    <lineage>
        <taxon>unclassified sequences</taxon>
        <taxon>metagenomes</taxon>
        <taxon>ecological metagenomes</taxon>
    </lineage>
</organism>
<sequence length="251" mass="27831">MFTQIFPALRDGDIPAGSIDNVQIGWINNRLWVSVPWTDVSTPPRGMTFVLDPFLKSGGSWTKYTLQLGPYATGGRIDDSLAYIYGTNRIFKLDVIDQYYDNLGTGSTNVTIDAYYRTRFIDLGEPALKKHWRRTDILMQVAQGYTLPVVSYSNYDPTIPIKNFSFSSVASASSATKGIWDNAASDWDAASWSKSGVYDYMDRGSPLGVARSVSLKIGGKVLTNAATGSTRASTFWGVDALIFKYVPRRIR</sequence>
<dbReference type="EMBL" id="CAFBLX010000090">
    <property type="protein sequence ID" value="CAB4887701.1"/>
    <property type="molecule type" value="Genomic_DNA"/>
</dbReference>
<gene>
    <name evidence="1" type="ORF">UFOPK3472_01578</name>
</gene>
<proteinExistence type="predicted"/>
<dbReference type="AlphaFoldDB" id="A0A6J7EZ61"/>
<protein>
    <submittedName>
        <fullName evidence="1">Unannotated protein</fullName>
    </submittedName>
</protein>
<evidence type="ECO:0000313" key="1">
    <source>
        <dbReference type="EMBL" id="CAB4887701.1"/>
    </source>
</evidence>